<gene>
    <name evidence="2" type="ORF">TSPGSL018_26966</name>
</gene>
<protein>
    <submittedName>
        <fullName evidence="2">Uncharacterized protein</fullName>
    </submittedName>
</protein>
<feature type="region of interest" description="Disordered" evidence="1">
    <location>
        <begin position="1"/>
        <end position="42"/>
    </location>
</feature>
<accession>A0A061RU46</accession>
<feature type="unsure residue" description="I or L" evidence="2">
    <location>
        <position position="59"/>
    </location>
</feature>
<sequence length="80" mass="8718">GAAASAPSTAPPPRRRPRPPSQIAPPTAQGSYPRTSLEKAEQRREYFEHIPWPSHHPRLAESLLSLKGSLVEPVSCEVAL</sequence>
<evidence type="ECO:0000313" key="2">
    <source>
        <dbReference type="EMBL" id="JAC74071.1"/>
    </source>
</evidence>
<feature type="non-terminal residue" evidence="2">
    <location>
        <position position="1"/>
    </location>
</feature>
<proteinExistence type="predicted"/>
<dbReference type="AlphaFoldDB" id="A0A061RU46"/>
<dbReference type="EMBL" id="GBEZ01011741">
    <property type="protein sequence ID" value="JAC74071.1"/>
    <property type="molecule type" value="Transcribed_RNA"/>
</dbReference>
<evidence type="ECO:0000256" key="1">
    <source>
        <dbReference type="SAM" id="MobiDB-lite"/>
    </source>
</evidence>
<organism evidence="2">
    <name type="scientific">Tetraselmis sp. GSL018</name>
    <dbReference type="NCBI Taxonomy" id="582737"/>
    <lineage>
        <taxon>Eukaryota</taxon>
        <taxon>Viridiplantae</taxon>
        <taxon>Chlorophyta</taxon>
        <taxon>core chlorophytes</taxon>
        <taxon>Chlorodendrophyceae</taxon>
        <taxon>Chlorodendrales</taxon>
        <taxon>Chlorodendraceae</taxon>
        <taxon>Tetraselmis</taxon>
    </lineage>
</organism>
<reference evidence="2" key="1">
    <citation type="submission" date="2014-05" db="EMBL/GenBank/DDBJ databases">
        <title>The transcriptome of the halophilic microalga Tetraselmis sp. GSL018 isolated from the Great Salt Lake, Utah.</title>
        <authorList>
            <person name="Jinkerson R.E."/>
            <person name="D'Adamo S."/>
            <person name="Posewitz M.C."/>
        </authorList>
    </citation>
    <scope>NUCLEOTIDE SEQUENCE</scope>
    <source>
        <strain evidence="2">GSL018</strain>
    </source>
</reference>
<name>A0A061RU46_9CHLO</name>